<name>A0ABT8KKK4_9BACT</name>
<reference evidence="2" key="1">
    <citation type="submission" date="2023-06" db="EMBL/GenBank/DDBJ databases">
        <title>Genomic of Parafulvivirga corallium.</title>
        <authorList>
            <person name="Wang G."/>
        </authorList>
    </citation>
    <scope>NUCLEOTIDE SEQUENCE</scope>
    <source>
        <strain evidence="2">BMA10</strain>
    </source>
</reference>
<proteinExistence type="predicted"/>
<feature type="coiled-coil region" evidence="1">
    <location>
        <begin position="56"/>
        <end position="111"/>
    </location>
</feature>
<sequence length="116" mass="13673">MDYIKLSVAFFGATGFWKLIESAIKWRLDKKLKSAEASNIFAQANKEVIESFLKLSQELKDQLGRQKERIDELEKLVEKEKKRNDDLEKLVSRLEERNHELETELNKLKHAKSIKQ</sequence>
<evidence type="ECO:0000313" key="2">
    <source>
        <dbReference type="EMBL" id="MDN5201250.1"/>
    </source>
</evidence>
<comment type="caution">
    <text evidence="2">The sequence shown here is derived from an EMBL/GenBank/DDBJ whole genome shotgun (WGS) entry which is preliminary data.</text>
</comment>
<evidence type="ECO:0000313" key="3">
    <source>
        <dbReference type="Proteomes" id="UP001172082"/>
    </source>
</evidence>
<dbReference type="EMBL" id="JAUJEA010000002">
    <property type="protein sequence ID" value="MDN5201250.1"/>
    <property type="molecule type" value="Genomic_DNA"/>
</dbReference>
<organism evidence="2 3">
    <name type="scientific">Splendidivirga corallicola</name>
    <dbReference type="NCBI Taxonomy" id="3051826"/>
    <lineage>
        <taxon>Bacteria</taxon>
        <taxon>Pseudomonadati</taxon>
        <taxon>Bacteroidota</taxon>
        <taxon>Cytophagia</taxon>
        <taxon>Cytophagales</taxon>
        <taxon>Splendidivirgaceae</taxon>
        <taxon>Splendidivirga</taxon>
    </lineage>
</organism>
<accession>A0ABT8KKK4</accession>
<evidence type="ECO:0000256" key="1">
    <source>
        <dbReference type="SAM" id="Coils"/>
    </source>
</evidence>
<keyword evidence="1" id="KW-0175">Coiled coil</keyword>
<dbReference type="RefSeq" id="WP_346751276.1">
    <property type="nucleotide sequence ID" value="NZ_JAUJEA010000002.1"/>
</dbReference>
<protein>
    <submittedName>
        <fullName evidence="2">Uncharacterized protein</fullName>
    </submittedName>
</protein>
<gene>
    <name evidence="2" type="ORF">QQ008_07750</name>
</gene>
<dbReference type="Proteomes" id="UP001172082">
    <property type="component" value="Unassembled WGS sequence"/>
</dbReference>
<keyword evidence="3" id="KW-1185">Reference proteome</keyword>